<dbReference type="Gene3D" id="2.60.40.10">
    <property type="entry name" value="Immunoglobulins"/>
    <property type="match status" value="4"/>
</dbReference>
<dbReference type="InterPro" id="IPR013783">
    <property type="entry name" value="Ig-like_fold"/>
</dbReference>
<dbReference type="SUPFAM" id="SSF49265">
    <property type="entry name" value="Fibronectin type III"/>
    <property type="match status" value="1"/>
</dbReference>
<evidence type="ECO:0000313" key="9">
    <source>
        <dbReference type="EMBL" id="KAK3594220.1"/>
    </source>
</evidence>
<evidence type="ECO:0000313" key="10">
    <source>
        <dbReference type="Proteomes" id="UP001195483"/>
    </source>
</evidence>
<dbReference type="SUPFAM" id="SSF48726">
    <property type="entry name" value="Immunoglobulin"/>
    <property type="match status" value="3"/>
</dbReference>
<dbReference type="GO" id="GO:0050839">
    <property type="term" value="F:cell adhesion molecule binding"/>
    <property type="evidence" value="ECO:0007669"/>
    <property type="project" value="TreeGrafter"/>
</dbReference>
<reference evidence="9" key="1">
    <citation type="journal article" date="2021" name="Genome Biol. Evol.">
        <title>A High-Quality Reference Genome for a Parasitic Bivalve with Doubly Uniparental Inheritance (Bivalvia: Unionida).</title>
        <authorList>
            <person name="Smith C.H."/>
        </authorList>
    </citation>
    <scope>NUCLEOTIDE SEQUENCE</scope>
    <source>
        <strain evidence="9">CHS0354</strain>
    </source>
</reference>
<evidence type="ECO:0000256" key="4">
    <source>
        <dbReference type="ARBA" id="ARBA00023180"/>
    </source>
</evidence>
<dbReference type="InterPro" id="IPR003598">
    <property type="entry name" value="Ig_sub2"/>
</dbReference>
<evidence type="ECO:0000256" key="2">
    <source>
        <dbReference type="ARBA" id="ARBA00023136"/>
    </source>
</evidence>
<reference evidence="9" key="3">
    <citation type="submission" date="2023-05" db="EMBL/GenBank/DDBJ databases">
        <authorList>
            <person name="Smith C.H."/>
        </authorList>
    </citation>
    <scope>NUCLEOTIDE SEQUENCE</scope>
    <source>
        <strain evidence="9">CHS0354</strain>
        <tissue evidence="9">Mantle</tissue>
    </source>
</reference>
<keyword evidence="2 6" id="KW-0472">Membrane</keyword>
<gene>
    <name evidence="9" type="ORF">CHS0354_036915</name>
</gene>
<reference evidence="9" key="2">
    <citation type="journal article" date="2021" name="Genome Biol. Evol.">
        <title>Developing a high-quality reference genome for a parasitic bivalve with doubly uniparental inheritance (Bivalvia: Unionida).</title>
        <authorList>
            <person name="Smith C.H."/>
        </authorList>
    </citation>
    <scope>NUCLEOTIDE SEQUENCE</scope>
    <source>
        <strain evidence="9">CHS0354</strain>
        <tissue evidence="9">Mantle</tissue>
    </source>
</reference>
<evidence type="ECO:0000259" key="7">
    <source>
        <dbReference type="PROSITE" id="PS50835"/>
    </source>
</evidence>
<evidence type="ECO:0000256" key="1">
    <source>
        <dbReference type="ARBA" id="ARBA00004479"/>
    </source>
</evidence>
<dbReference type="PROSITE" id="PS50853">
    <property type="entry name" value="FN3"/>
    <property type="match status" value="1"/>
</dbReference>
<protein>
    <submittedName>
        <fullName evidence="9">Uncharacterized protein</fullName>
    </submittedName>
</protein>
<comment type="subcellular location">
    <subcellularLocation>
        <location evidence="1">Membrane</location>
        <topology evidence="1">Single-pass type I membrane protein</topology>
    </subcellularLocation>
</comment>
<dbReference type="PANTHER" id="PTHR11640:SF31">
    <property type="entry name" value="IRREGULAR CHIASM C-ROUGHEST PROTEIN-RELATED"/>
    <property type="match status" value="1"/>
</dbReference>
<dbReference type="Pfam" id="PF00041">
    <property type="entry name" value="fn3"/>
    <property type="match status" value="1"/>
</dbReference>
<keyword evidence="6" id="KW-0812">Transmembrane</keyword>
<dbReference type="InterPro" id="IPR036116">
    <property type="entry name" value="FN3_sf"/>
</dbReference>
<feature type="non-terminal residue" evidence="9">
    <location>
        <position position="1"/>
    </location>
</feature>
<evidence type="ECO:0000256" key="6">
    <source>
        <dbReference type="SAM" id="Phobius"/>
    </source>
</evidence>
<organism evidence="9 10">
    <name type="scientific">Potamilus streckersoni</name>
    <dbReference type="NCBI Taxonomy" id="2493646"/>
    <lineage>
        <taxon>Eukaryota</taxon>
        <taxon>Metazoa</taxon>
        <taxon>Spiralia</taxon>
        <taxon>Lophotrochozoa</taxon>
        <taxon>Mollusca</taxon>
        <taxon>Bivalvia</taxon>
        <taxon>Autobranchia</taxon>
        <taxon>Heteroconchia</taxon>
        <taxon>Palaeoheterodonta</taxon>
        <taxon>Unionida</taxon>
        <taxon>Unionoidea</taxon>
        <taxon>Unionidae</taxon>
        <taxon>Ambleminae</taxon>
        <taxon>Lampsilini</taxon>
        <taxon>Potamilus</taxon>
    </lineage>
</organism>
<accession>A0AAE0SMF5</accession>
<dbReference type="InterPro" id="IPR051275">
    <property type="entry name" value="Cell_adhesion_signaling"/>
</dbReference>
<dbReference type="CDD" id="cd00063">
    <property type="entry name" value="FN3"/>
    <property type="match status" value="1"/>
</dbReference>
<evidence type="ECO:0000256" key="5">
    <source>
        <dbReference type="ARBA" id="ARBA00023319"/>
    </source>
</evidence>
<feature type="domain" description="Fibronectin type-III" evidence="8">
    <location>
        <begin position="508"/>
        <end position="601"/>
    </location>
</feature>
<keyword evidence="10" id="KW-1185">Reference proteome</keyword>
<feature type="domain" description="Ig-like" evidence="7">
    <location>
        <begin position="225"/>
        <end position="307"/>
    </location>
</feature>
<keyword evidence="5" id="KW-0393">Immunoglobulin domain</keyword>
<dbReference type="InterPro" id="IPR003961">
    <property type="entry name" value="FN3_dom"/>
</dbReference>
<dbReference type="GO" id="GO:0098609">
    <property type="term" value="P:cell-cell adhesion"/>
    <property type="evidence" value="ECO:0007669"/>
    <property type="project" value="TreeGrafter"/>
</dbReference>
<comment type="caution">
    <text evidence="9">The sequence shown here is derived from an EMBL/GenBank/DDBJ whole genome shotgun (WGS) entry which is preliminary data.</text>
</comment>
<keyword evidence="3" id="KW-1015">Disulfide bond</keyword>
<feature type="domain" description="Ig-like" evidence="7">
    <location>
        <begin position="314"/>
        <end position="397"/>
    </location>
</feature>
<dbReference type="Pfam" id="PF13927">
    <property type="entry name" value="Ig_3"/>
    <property type="match status" value="1"/>
</dbReference>
<dbReference type="PROSITE" id="PS50835">
    <property type="entry name" value="IG_LIKE"/>
    <property type="match status" value="2"/>
</dbReference>
<feature type="transmembrane region" description="Helical" evidence="6">
    <location>
        <begin position="612"/>
        <end position="636"/>
    </location>
</feature>
<keyword evidence="6" id="KW-1133">Transmembrane helix</keyword>
<dbReference type="PANTHER" id="PTHR11640">
    <property type="entry name" value="NEPHRIN"/>
    <property type="match status" value="1"/>
</dbReference>
<dbReference type="AlphaFoldDB" id="A0AAE0SMF5"/>
<dbReference type="InterPro" id="IPR036179">
    <property type="entry name" value="Ig-like_dom_sf"/>
</dbReference>
<dbReference type="SMART" id="SM00409">
    <property type="entry name" value="IG"/>
    <property type="match status" value="5"/>
</dbReference>
<dbReference type="InterPro" id="IPR003599">
    <property type="entry name" value="Ig_sub"/>
</dbReference>
<dbReference type="SMART" id="SM00060">
    <property type="entry name" value="FN3"/>
    <property type="match status" value="1"/>
</dbReference>
<dbReference type="Proteomes" id="UP001195483">
    <property type="component" value="Unassembled WGS sequence"/>
</dbReference>
<dbReference type="EMBL" id="JAEAOA010002165">
    <property type="protein sequence ID" value="KAK3594220.1"/>
    <property type="molecule type" value="Genomic_DNA"/>
</dbReference>
<keyword evidence="4" id="KW-0325">Glycoprotein</keyword>
<evidence type="ECO:0000259" key="8">
    <source>
        <dbReference type="PROSITE" id="PS50853"/>
    </source>
</evidence>
<dbReference type="GO" id="GO:0005886">
    <property type="term" value="C:plasma membrane"/>
    <property type="evidence" value="ECO:0007669"/>
    <property type="project" value="TreeGrafter"/>
</dbReference>
<proteinExistence type="predicted"/>
<dbReference type="SMART" id="SM00408">
    <property type="entry name" value="IGc2"/>
    <property type="match status" value="2"/>
</dbReference>
<dbReference type="GO" id="GO:0005911">
    <property type="term" value="C:cell-cell junction"/>
    <property type="evidence" value="ECO:0007669"/>
    <property type="project" value="TreeGrafter"/>
</dbReference>
<evidence type="ECO:0000256" key="3">
    <source>
        <dbReference type="ARBA" id="ARBA00023157"/>
    </source>
</evidence>
<name>A0AAE0SMF5_9BIVA</name>
<sequence>MLKKSHYVFWILIFHSCDESTILAVTSPVQTFVGWNASFNMQLDPYPKNDSLITVVKNGTLIMRVKGTQSRDVADRFEFTGNTIENQISFVLRNVTLVDAGTYNATESGLSPGGKQILIVKVDPSKPQIVPITGSAVLGSDYRLNCSSVSNSAPPDHGLTMMSEWKVNDQLITTGIGYQVQGTELTITSLTRQYNGAKLSCVAYEDSLAKSVPSNEHVIDVKYGPDNVQLNPSGGIIKAIENHSVIIQCTADCNPTCSFHWRRVSVPGYLKPNQTLMIDSLGKIDTDNYTCTVSNGITGRSQSLQTTLVVLYGAEIVSLSVLDSNTVNENSSAIFQCHVDSNPLPTITWRKEDTDTVFKTESGVVQSQFRIESAQCQDLGNYTCSAYNGIRTQANGTLQFFVKCHPRTDSEVPLETKVYKKRHEAAFLSYTVISYPLPKFTWMFLGNGSESRNLPDSASLYVNGRQSELQFTSLNIDDFGYYSVMADNSLPPPSREVFEIISADVPEVPSNITITEVTESSITIQWMAGYNGGPKQTFIVFASTGNFTMNITASDPGYGNIGTVVMKGLAACTKYSIYMSASNSVGSSNLTEAIFIITLEESRTDTLGNPPIPAVAGGIGAGAMVILLVLLSIFLWRRYLYSRKHSDENLSEKFEKRGRQGSGLVPNQVYDSSESPTSFSINQVAIGAEYSAVVKPKKKVNEKEDQSNLYAQVDKTLT</sequence>
<dbReference type="InterPro" id="IPR007110">
    <property type="entry name" value="Ig-like_dom"/>
</dbReference>